<proteinExistence type="predicted"/>
<feature type="non-terminal residue" evidence="3">
    <location>
        <position position="1"/>
    </location>
</feature>
<name>A0ABX3SM24_MYCMA</name>
<comment type="caution">
    <text evidence="3">The sequence shown here is derived from an EMBL/GenBank/DDBJ whole genome shotgun (WGS) entry which is preliminary data.</text>
</comment>
<feature type="region of interest" description="Disordered" evidence="1">
    <location>
        <begin position="1"/>
        <end position="34"/>
    </location>
</feature>
<evidence type="ECO:0000259" key="2">
    <source>
        <dbReference type="Pfam" id="PF18878"/>
    </source>
</evidence>
<keyword evidence="4" id="KW-1185">Reference proteome</keyword>
<evidence type="ECO:0000256" key="1">
    <source>
        <dbReference type="SAM" id="MobiDB-lite"/>
    </source>
</evidence>
<gene>
    <name evidence="3" type="ORF">BST29_23920</name>
</gene>
<organism evidence="3 4">
    <name type="scientific">Mycobacterium malmoense</name>
    <dbReference type="NCBI Taxonomy" id="1780"/>
    <lineage>
        <taxon>Bacteria</taxon>
        <taxon>Bacillati</taxon>
        <taxon>Actinomycetota</taxon>
        <taxon>Actinomycetes</taxon>
        <taxon>Mycobacteriales</taxon>
        <taxon>Mycobacteriaceae</taxon>
        <taxon>Mycobacterium</taxon>
    </lineage>
</organism>
<accession>A0ABX3SM24</accession>
<feature type="compositionally biased region" description="Pro residues" evidence="1">
    <location>
        <begin position="1"/>
        <end position="33"/>
    </location>
</feature>
<reference evidence="3 4" key="1">
    <citation type="submission" date="2017-02" db="EMBL/GenBank/DDBJ databases">
        <title>The new phylogeny of genus Mycobacterium.</title>
        <authorList>
            <person name="Tortoli E."/>
            <person name="Trovato A."/>
            <person name="Cirillo D.M."/>
        </authorList>
    </citation>
    <scope>NUCLEOTIDE SEQUENCE [LARGE SCALE GENOMIC DNA]</scope>
    <source>
        <strain evidence="3 4">IP1130001</strain>
    </source>
</reference>
<feature type="domain" description="PPE-PPW subfamily C-terminal" evidence="2">
    <location>
        <begin position="112"/>
        <end position="150"/>
    </location>
</feature>
<protein>
    <recommendedName>
        <fullName evidence="2">PPE-PPW subfamily C-terminal domain-containing protein</fullName>
    </recommendedName>
</protein>
<dbReference type="EMBL" id="MVHV01000046">
    <property type="protein sequence ID" value="ORA77219.1"/>
    <property type="molecule type" value="Genomic_DNA"/>
</dbReference>
<feature type="region of interest" description="Disordered" evidence="1">
    <location>
        <begin position="52"/>
        <end position="93"/>
    </location>
</feature>
<evidence type="ECO:0000313" key="3">
    <source>
        <dbReference type="EMBL" id="ORA77219.1"/>
    </source>
</evidence>
<dbReference type="InterPro" id="IPR043641">
    <property type="entry name" value="PPE-PPW_C"/>
</dbReference>
<sequence>RAPAPPPRPRTPPPPPPRTGGPSRAGPPPPSAPPVVTLEGFSYLVGGLTAGARRAAAAGARPKKLPELDDAQAPAAAAPGEERAPDGPRRRVKVKQLGRGYEYMDVEPEPAAVPSGAGSSGFAGTAAGLITLPDDGFGGGPLTPRMPSTWGDDPASPDG</sequence>
<feature type="compositionally biased region" description="Basic and acidic residues" evidence="1">
    <location>
        <begin position="80"/>
        <end position="89"/>
    </location>
</feature>
<feature type="region of interest" description="Disordered" evidence="1">
    <location>
        <begin position="133"/>
        <end position="159"/>
    </location>
</feature>
<dbReference type="Proteomes" id="UP000243140">
    <property type="component" value="Unassembled WGS sequence"/>
</dbReference>
<evidence type="ECO:0000313" key="4">
    <source>
        <dbReference type="Proteomes" id="UP000243140"/>
    </source>
</evidence>
<dbReference type="Pfam" id="PF18878">
    <property type="entry name" value="PPE-PPW"/>
    <property type="match status" value="1"/>
</dbReference>